<evidence type="ECO:0000259" key="1">
    <source>
        <dbReference type="Pfam" id="PF01863"/>
    </source>
</evidence>
<reference evidence="2 3" key="1">
    <citation type="submission" date="2020-05" db="EMBL/GenBank/DDBJ databases">
        <title>Horizontal transmission and recombination maintain forever young bacterial symbiont genomes.</title>
        <authorList>
            <person name="Russell S.L."/>
            <person name="Pepper-Tunick E."/>
            <person name="Svedberg J."/>
            <person name="Byrne A."/>
            <person name="Ruelas Castillo J."/>
            <person name="Vollmers C."/>
            <person name="Beinart R.A."/>
            <person name="Corbett-Detig R."/>
        </authorList>
    </citation>
    <scope>NUCLEOTIDE SEQUENCE [LARGE SCALE GENOMIC DNA]</scope>
    <source>
        <strain evidence="2">455</strain>
    </source>
</reference>
<dbReference type="AlphaFoldDB" id="A0A853F408"/>
<evidence type="ECO:0000313" key="2">
    <source>
        <dbReference type="EMBL" id="NYT28763.1"/>
    </source>
</evidence>
<sequence>MINYQLIRSKRKTLSLQIDKQACLLVRAPMRLSVKKIENFINEKQNWIQKKQANESKFHPKQGMQIGNQYLFWVSGILYLHIGSGNPLNFDGQSFQAQHST</sequence>
<comment type="caution">
    <text evidence="2">The sequence shown here is derived from an EMBL/GenBank/DDBJ whole genome shotgun (WGS) entry which is preliminary data.</text>
</comment>
<protein>
    <submittedName>
        <fullName evidence="2">DUF45 domain-containing protein</fullName>
    </submittedName>
</protein>
<dbReference type="Pfam" id="PF01863">
    <property type="entry name" value="YgjP-like"/>
    <property type="match status" value="1"/>
</dbReference>
<dbReference type="EMBL" id="JACCHT010000023">
    <property type="protein sequence ID" value="NYT28763.1"/>
    <property type="molecule type" value="Genomic_DNA"/>
</dbReference>
<gene>
    <name evidence="2" type="ORF">H0A76_13500</name>
</gene>
<dbReference type="Proteomes" id="UP000568751">
    <property type="component" value="Unassembled WGS sequence"/>
</dbReference>
<name>A0A853F408_9GAMM</name>
<accession>A0A853F408</accession>
<organism evidence="2 3">
    <name type="scientific">Candidatus Thiodubiliella endoseptemdiera</name>
    <dbReference type="NCBI Taxonomy" id="2738886"/>
    <lineage>
        <taxon>Bacteria</taxon>
        <taxon>Pseudomonadati</taxon>
        <taxon>Pseudomonadota</taxon>
        <taxon>Gammaproteobacteria</taxon>
        <taxon>Candidatus Pseudothioglobaceae</taxon>
        <taxon>Candidatus Thiodubiliella</taxon>
    </lineage>
</organism>
<feature type="domain" description="YgjP-like metallopeptidase" evidence="1">
    <location>
        <begin position="12"/>
        <end position="77"/>
    </location>
</feature>
<proteinExistence type="predicted"/>
<evidence type="ECO:0000313" key="3">
    <source>
        <dbReference type="Proteomes" id="UP000568751"/>
    </source>
</evidence>
<dbReference type="InterPro" id="IPR002725">
    <property type="entry name" value="YgjP-like_metallopeptidase"/>
</dbReference>